<dbReference type="AlphaFoldDB" id="A0A9D4PDU2"/>
<evidence type="ECO:0000256" key="1">
    <source>
        <dbReference type="SAM" id="Phobius"/>
    </source>
</evidence>
<reference evidence="2" key="1">
    <citation type="journal article" date="2020" name="Cell">
        <title>Large-Scale Comparative Analyses of Tick Genomes Elucidate Their Genetic Diversity and Vector Capacities.</title>
        <authorList>
            <consortium name="Tick Genome and Microbiome Consortium (TIGMIC)"/>
            <person name="Jia N."/>
            <person name="Wang J."/>
            <person name="Shi W."/>
            <person name="Du L."/>
            <person name="Sun Y."/>
            <person name="Zhan W."/>
            <person name="Jiang J.F."/>
            <person name="Wang Q."/>
            <person name="Zhang B."/>
            <person name="Ji P."/>
            <person name="Bell-Sakyi L."/>
            <person name="Cui X.M."/>
            <person name="Yuan T.T."/>
            <person name="Jiang B.G."/>
            <person name="Yang W.F."/>
            <person name="Lam T.T."/>
            <person name="Chang Q.C."/>
            <person name="Ding S.J."/>
            <person name="Wang X.J."/>
            <person name="Zhu J.G."/>
            <person name="Ruan X.D."/>
            <person name="Zhao L."/>
            <person name="Wei J.T."/>
            <person name="Ye R.Z."/>
            <person name="Que T.C."/>
            <person name="Du C.H."/>
            <person name="Zhou Y.H."/>
            <person name="Cheng J.X."/>
            <person name="Dai P.F."/>
            <person name="Guo W.B."/>
            <person name="Han X.H."/>
            <person name="Huang E.J."/>
            <person name="Li L.F."/>
            <person name="Wei W."/>
            <person name="Gao Y.C."/>
            <person name="Liu J.Z."/>
            <person name="Shao H.Z."/>
            <person name="Wang X."/>
            <person name="Wang C.C."/>
            <person name="Yang T.C."/>
            <person name="Huo Q.B."/>
            <person name="Li W."/>
            <person name="Chen H.Y."/>
            <person name="Chen S.E."/>
            <person name="Zhou L.G."/>
            <person name="Ni X.B."/>
            <person name="Tian J.H."/>
            <person name="Sheng Y."/>
            <person name="Liu T."/>
            <person name="Pan Y.S."/>
            <person name="Xia L.Y."/>
            <person name="Li J."/>
            <person name="Zhao F."/>
            <person name="Cao W.C."/>
        </authorList>
    </citation>
    <scope>NUCLEOTIDE SEQUENCE</scope>
    <source>
        <strain evidence="2">Rsan-2018</strain>
    </source>
</reference>
<evidence type="ECO:0000313" key="2">
    <source>
        <dbReference type="EMBL" id="KAH7936282.1"/>
    </source>
</evidence>
<protein>
    <recommendedName>
        <fullName evidence="4">Transmembrane protein</fullName>
    </recommendedName>
</protein>
<feature type="transmembrane region" description="Helical" evidence="1">
    <location>
        <begin position="99"/>
        <end position="122"/>
    </location>
</feature>
<accession>A0A9D4PDU2</accession>
<evidence type="ECO:0000313" key="3">
    <source>
        <dbReference type="Proteomes" id="UP000821837"/>
    </source>
</evidence>
<keyword evidence="1" id="KW-0812">Transmembrane</keyword>
<feature type="transmembrane region" description="Helical" evidence="1">
    <location>
        <begin position="48"/>
        <end position="69"/>
    </location>
</feature>
<organism evidence="2 3">
    <name type="scientific">Rhipicephalus sanguineus</name>
    <name type="common">Brown dog tick</name>
    <name type="synonym">Ixodes sanguineus</name>
    <dbReference type="NCBI Taxonomy" id="34632"/>
    <lineage>
        <taxon>Eukaryota</taxon>
        <taxon>Metazoa</taxon>
        <taxon>Ecdysozoa</taxon>
        <taxon>Arthropoda</taxon>
        <taxon>Chelicerata</taxon>
        <taxon>Arachnida</taxon>
        <taxon>Acari</taxon>
        <taxon>Parasitiformes</taxon>
        <taxon>Ixodida</taxon>
        <taxon>Ixodoidea</taxon>
        <taxon>Ixodidae</taxon>
        <taxon>Rhipicephalinae</taxon>
        <taxon>Rhipicephalus</taxon>
        <taxon>Rhipicephalus</taxon>
    </lineage>
</organism>
<gene>
    <name evidence="2" type="ORF">HPB52_021323</name>
</gene>
<evidence type="ECO:0008006" key="4">
    <source>
        <dbReference type="Google" id="ProtNLM"/>
    </source>
</evidence>
<dbReference type="EMBL" id="JABSTV010001255">
    <property type="protein sequence ID" value="KAH7936282.1"/>
    <property type="molecule type" value="Genomic_DNA"/>
</dbReference>
<keyword evidence="1" id="KW-1133">Transmembrane helix</keyword>
<sequence length="130" mass="14137">MEILKKKRKVMRSQVTRFTNDADKIPSSASAIDLEEVSVLVERLRRRIFLGFFFVGLGVATGPFAVAFFDAENVGVAAVVTVGEGHCVEVQIPFSNPRVAARLAAVIVLIFCVGVHAVLACIHCRDLVHS</sequence>
<keyword evidence="1" id="KW-0472">Membrane</keyword>
<comment type="caution">
    <text evidence="2">The sequence shown here is derived from an EMBL/GenBank/DDBJ whole genome shotgun (WGS) entry which is preliminary data.</text>
</comment>
<reference evidence="2" key="2">
    <citation type="submission" date="2021-09" db="EMBL/GenBank/DDBJ databases">
        <authorList>
            <person name="Jia N."/>
            <person name="Wang J."/>
            <person name="Shi W."/>
            <person name="Du L."/>
            <person name="Sun Y."/>
            <person name="Zhan W."/>
            <person name="Jiang J."/>
            <person name="Wang Q."/>
            <person name="Zhang B."/>
            <person name="Ji P."/>
            <person name="Sakyi L.B."/>
            <person name="Cui X."/>
            <person name="Yuan T."/>
            <person name="Jiang B."/>
            <person name="Yang W."/>
            <person name="Lam T.T.-Y."/>
            <person name="Chang Q."/>
            <person name="Ding S."/>
            <person name="Wang X."/>
            <person name="Zhu J."/>
            <person name="Ruan X."/>
            <person name="Zhao L."/>
            <person name="Wei J."/>
            <person name="Que T."/>
            <person name="Du C."/>
            <person name="Cheng J."/>
            <person name="Dai P."/>
            <person name="Han X."/>
            <person name="Huang E."/>
            <person name="Gao Y."/>
            <person name="Liu J."/>
            <person name="Shao H."/>
            <person name="Ye R."/>
            <person name="Li L."/>
            <person name="Wei W."/>
            <person name="Wang X."/>
            <person name="Wang C."/>
            <person name="Huo Q."/>
            <person name="Li W."/>
            <person name="Guo W."/>
            <person name="Chen H."/>
            <person name="Chen S."/>
            <person name="Zhou L."/>
            <person name="Zhou L."/>
            <person name="Ni X."/>
            <person name="Tian J."/>
            <person name="Zhou Y."/>
            <person name="Sheng Y."/>
            <person name="Liu T."/>
            <person name="Pan Y."/>
            <person name="Xia L."/>
            <person name="Li J."/>
            <person name="Zhao F."/>
            <person name="Cao W."/>
        </authorList>
    </citation>
    <scope>NUCLEOTIDE SEQUENCE</scope>
    <source>
        <strain evidence="2">Rsan-2018</strain>
        <tissue evidence="2">Larvae</tissue>
    </source>
</reference>
<dbReference type="Proteomes" id="UP000821837">
    <property type="component" value="Unassembled WGS sequence"/>
</dbReference>
<name>A0A9D4PDU2_RHISA</name>
<keyword evidence="3" id="KW-1185">Reference proteome</keyword>
<proteinExistence type="predicted"/>